<organism evidence="9 10">
    <name type="scientific">Phytohabitans flavus</name>
    <dbReference type="NCBI Taxonomy" id="1076124"/>
    <lineage>
        <taxon>Bacteria</taxon>
        <taxon>Bacillati</taxon>
        <taxon>Actinomycetota</taxon>
        <taxon>Actinomycetes</taxon>
        <taxon>Micromonosporales</taxon>
        <taxon>Micromonosporaceae</taxon>
    </lineage>
</organism>
<evidence type="ECO:0000256" key="4">
    <source>
        <dbReference type="ARBA" id="ARBA00022777"/>
    </source>
</evidence>
<evidence type="ECO:0000256" key="3">
    <source>
        <dbReference type="ARBA" id="ARBA00022741"/>
    </source>
</evidence>
<keyword evidence="5" id="KW-0067">ATP-binding</keyword>
<sequence>MPARQLLVIADDLTGGADAGVRFARAGMPTRLLIDSRSADLDGDLAGALVVDTDSRQLPPDAARRLVRDTARRVSAGHVVKKVDSLLRGPLAAELLGLLDALPGTLIVLAPALPAASRTTVDGVQHVDGTPLHRTAAWAAEPRPPAPDIATQLAPLRVTQIGLHCVRGGRLTAAIDAATTPIVLCDATTDADLAAIVYAGLASRRPICWAGSAGLTSALAAALAPAEPSGAADALAELIGTYRDAVDRPYLAVVGSATPVALAQAEELAARGAQLLSIPAEDLVAGHGDLAARISRTAAVADTVVRVDGGVDPAATGRVAAALAAVTAPAATRARLLLLTGGSTARGVLTGADVASLWLLAEPEPGVVVSADPATGRLVVTKAGSFGDPHTLGRAVAALRRTPSPVPRDTLKEPTP</sequence>
<evidence type="ECO:0000259" key="7">
    <source>
        <dbReference type="Pfam" id="PF07005"/>
    </source>
</evidence>
<evidence type="ECO:0000256" key="1">
    <source>
        <dbReference type="ARBA" id="ARBA00005715"/>
    </source>
</evidence>
<evidence type="ECO:0000313" key="10">
    <source>
        <dbReference type="Proteomes" id="UP000502508"/>
    </source>
</evidence>
<dbReference type="Pfam" id="PF07005">
    <property type="entry name" value="SBD_N"/>
    <property type="match status" value="1"/>
</dbReference>
<dbReference type="GO" id="GO:0016301">
    <property type="term" value="F:kinase activity"/>
    <property type="evidence" value="ECO:0007669"/>
    <property type="project" value="UniProtKB-KW"/>
</dbReference>
<accession>A0A6F8XN95</accession>
<reference evidence="9 10" key="2">
    <citation type="submission" date="2020-03" db="EMBL/GenBank/DDBJ databases">
        <authorList>
            <person name="Ichikawa N."/>
            <person name="Kimura A."/>
            <person name="Kitahashi Y."/>
            <person name="Uohara A."/>
        </authorList>
    </citation>
    <scope>NUCLEOTIDE SEQUENCE [LARGE SCALE GENOMIC DNA]</scope>
    <source>
        <strain evidence="9 10">NBRC 107702</strain>
    </source>
</reference>
<keyword evidence="4" id="KW-0418">Kinase</keyword>
<evidence type="ECO:0000313" key="9">
    <source>
        <dbReference type="EMBL" id="BCB75269.1"/>
    </source>
</evidence>
<dbReference type="GO" id="GO:0005524">
    <property type="term" value="F:ATP binding"/>
    <property type="evidence" value="ECO:0007669"/>
    <property type="project" value="UniProtKB-KW"/>
</dbReference>
<dbReference type="InterPro" id="IPR037051">
    <property type="entry name" value="4-carb_acid_sugar_kinase_N_sf"/>
</dbReference>
<dbReference type="EMBL" id="AP022870">
    <property type="protein sequence ID" value="BCB75269.1"/>
    <property type="molecule type" value="Genomic_DNA"/>
</dbReference>
<dbReference type="Proteomes" id="UP000502508">
    <property type="component" value="Chromosome"/>
</dbReference>
<dbReference type="InterPro" id="IPR031475">
    <property type="entry name" value="NBD_C"/>
</dbReference>
<dbReference type="InterPro" id="IPR042213">
    <property type="entry name" value="NBD_C_sf"/>
</dbReference>
<dbReference type="SUPFAM" id="SSF142764">
    <property type="entry name" value="YgbK-like"/>
    <property type="match status" value="1"/>
</dbReference>
<keyword evidence="3" id="KW-0547">Nucleotide-binding</keyword>
<dbReference type="Pfam" id="PF17042">
    <property type="entry name" value="NBD_C"/>
    <property type="match status" value="1"/>
</dbReference>
<comment type="similarity">
    <text evidence="1">Belongs to the four-carbon acid sugar kinase family.</text>
</comment>
<reference evidence="9 10" key="1">
    <citation type="submission" date="2020-03" db="EMBL/GenBank/DDBJ databases">
        <title>Whole genome shotgun sequence of Phytohabitans flavus NBRC 107702.</title>
        <authorList>
            <person name="Komaki H."/>
            <person name="Tamura T."/>
        </authorList>
    </citation>
    <scope>NUCLEOTIDE SEQUENCE [LARGE SCALE GENOMIC DNA]</scope>
    <source>
        <strain evidence="9 10">NBRC 107702</strain>
    </source>
</reference>
<dbReference type="AlphaFoldDB" id="A0A6F8XN95"/>
<evidence type="ECO:0000256" key="5">
    <source>
        <dbReference type="ARBA" id="ARBA00022840"/>
    </source>
</evidence>
<proteinExistence type="inferred from homology"/>
<dbReference type="RefSeq" id="WP_173034958.1">
    <property type="nucleotide sequence ID" value="NZ_AP022870.1"/>
</dbReference>
<gene>
    <name evidence="9" type="ORF">Pflav_016790</name>
</gene>
<feature type="domain" description="Four-carbon acid sugar kinase N-terminal" evidence="7">
    <location>
        <begin position="6"/>
        <end position="219"/>
    </location>
</feature>
<evidence type="ECO:0000256" key="2">
    <source>
        <dbReference type="ARBA" id="ARBA00022679"/>
    </source>
</evidence>
<name>A0A6F8XN95_9ACTN</name>
<dbReference type="Gene3D" id="3.40.980.20">
    <property type="entry name" value="Four-carbon acid sugar kinase, nucleotide binding domain"/>
    <property type="match status" value="1"/>
</dbReference>
<dbReference type="Gene3D" id="3.40.50.10840">
    <property type="entry name" value="Putative sugar-binding, N-terminal domain"/>
    <property type="match status" value="1"/>
</dbReference>
<protein>
    <recommendedName>
        <fullName evidence="11">4-hydroxythreonine-4-phosphate dehydrogenase</fullName>
    </recommendedName>
</protein>
<keyword evidence="6" id="KW-0119">Carbohydrate metabolism</keyword>
<feature type="domain" description="Four-carbon acid sugar kinase nucleotide binding" evidence="8">
    <location>
        <begin position="251"/>
        <end position="392"/>
    </location>
</feature>
<evidence type="ECO:0000259" key="8">
    <source>
        <dbReference type="Pfam" id="PF17042"/>
    </source>
</evidence>
<dbReference type="InterPro" id="IPR010737">
    <property type="entry name" value="4-carb_acid_sugar_kinase_N"/>
</dbReference>
<evidence type="ECO:0000256" key="6">
    <source>
        <dbReference type="ARBA" id="ARBA00023277"/>
    </source>
</evidence>
<evidence type="ECO:0008006" key="11">
    <source>
        <dbReference type="Google" id="ProtNLM"/>
    </source>
</evidence>
<keyword evidence="2" id="KW-0808">Transferase</keyword>
<keyword evidence="10" id="KW-1185">Reference proteome</keyword>
<dbReference type="KEGG" id="pfla:Pflav_016790"/>